<name>A0ACB8ZU33_CICIN</name>
<proteinExistence type="predicted"/>
<evidence type="ECO:0000313" key="1">
    <source>
        <dbReference type="EMBL" id="KAI3699625.1"/>
    </source>
</evidence>
<reference evidence="2" key="1">
    <citation type="journal article" date="2022" name="Mol. Ecol. Resour.">
        <title>The genomes of chicory, endive, great burdock and yacon provide insights into Asteraceae palaeo-polyploidization history and plant inulin production.</title>
        <authorList>
            <person name="Fan W."/>
            <person name="Wang S."/>
            <person name="Wang H."/>
            <person name="Wang A."/>
            <person name="Jiang F."/>
            <person name="Liu H."/>
            <person name="Zhao H."/>
            <person name="Xu D."/>
            <person name="Zhang Y."/>
        </authorList>
    </citation>
    <scope>NUCLEOTIDE SEQUENCE [LARGE SCALE GENOMIC DNA]</scope>
    <source>
        <strain evidence="2">cv. Punajuju</strain>
    </source>
</reference>
<comment type="caution">
    <text evidence="1">The sequence shown here is derived from an EMBL/GenBank/DDBJ whole genome shotgun (WGS) entry which is preliminary data.</text>
</comment>
<evidence type="ECO:0000313" key="2">
    <source>
        <dbReference type="Proteomes" id="UP001055811"/>
    </source>
</evidence>
<protein>
    <submittedName>
        <fullName evidence="1">Uncharacterized protein</fullName>
    </submittedName>
</protein>
<accession>A0ACB8ZU33</accession>
<sequence>MQALGTQDGEDYKALRDKLVYYKTATTVIMEVNSKIVRDTATIMELLVEAVNFLRCSIQKVEEPKITSSTIYFNTSSDEDNASTITAKENEEHGDHLEAIQLQAEEDAKKRL</sequence>
<reference evidence="1 2" key="2">
    <citation type="journal article" date="2022" name="Mol. Ecol. Resour.">
        <title>The genomes of chicory, endive, great burdock and yacon provide insights into Asteraceae paleo-polyploidization history and plant inulin production.</title>
        <authorList>
            <person name="Fan W."/>
            <person name="Wang S."/>
            <person name="Wang H."/>
            <person name="Wang A."/>
            <person name="Jiang F."/>
            <person name="Liu H."/>
            <person name="Zhao H."/>
            <person name="Xu D."/>
            <person name="Zhang Y."/>
        </authorList>
    </citation>
    <scope>NUCLEOTIDE SEQUENCE [LARGE SCALE GENOMIC DNA]</scope>
    <source>
        <strain evidence="2">cv. Punajuju</strain>
        <tissue evidence="1">Leaves</tissue>
    </source>
</reference>
<dbReference type="EMBL" id="CM042016">
    <property type="protein sequence ID" value="KAI3699625.1"/>
    <property type="molecule type" value="Genomic_DNA"/>
</dbReference>
<dbReference type="Proteomes" id="UP001055811">
    <property type="component" value="Linkage Group LG08"/>
</dbReference>
<keyword evidence="2" id="KW-1185">Reference proteome</keyword>
<organism evidence="1 2">
    <name type="scientific">Cichorium intybus</name>
    <name type="common">Chicory</name>
    <dbReference type="NCBI Taxonomy" id="13427"/>
    <lineage>
        <taxon>Eukaryota</taxon>
        <taxon>Viridiplantae</taxon>
        <taxon>Streptophyta</taxon>
        <taxon>Embryophyta</taxon>
        <taxon>Tracheophyta</taxon>
        <taxon>Spermatophyta</taxon>
        <taxon>Magnoliopsida</taxon>
        <taxon>eudicotyledons</taxon>
        <taxon>Gunneridae</taxon>
        <taxon>Pentapetalae</taxon>
        <taxon>asterids</taxon>
        <taxon>campanulids</taxon>
        <taxon>Asterales</taxon>
        <taxon>Asteraceae</taxon>
        <taxon>Cichorioideae</taxon>
        <taxon>Cichorieae</taxon>
        <taxon>Cichoriinae</taxon>
        <taxon>Cichorium</taxon>
    </lineage>
</organism>
<gene>
    <name evidence="1" type="ORF">L2E82_44049</name>
</gene>